<comment type="catalytic activity">
    <reaction evidence="8">
        <text>L-aspartate(89)-[ribosomal protein uS12]-hydrogen + (sulfur carrier)-SH + AH2 + 2 S-adenosyl-L-methionine = 3-methylsulfanyl-L-aspartate(89)-[ribosomal protein uS12]-hydrogen + (sulfur carrier)-H + 5'-deoxyadenosine + L-methionine + A + S-adenosyl-L-homocysteine + 2 H(+)</text>
        <dbReference type="Rhea" id="RHEA:37087"/>
        <dbReference type="Rhea" id="RHEA-COMP:10460"/>
        <dbReference type="Rhea" id="RHEA-COMP:10461"/>
        <dbReference type="Rhea" id="RHEA-COMP:14737"/>
        <dbReference type="Rhea" id="RHEA-COMP:14739"/>
        <dbReference type="ChEBI" id="CHEBI:13193"/>
        <dbReference type="ChEBI" id="CHEBI:15378"/>
        <dbReference type="ChEBI" id="CHEBI:17319"/>
        <dbReference type="ChEBI" id="CHEBI:17499"/>
        <dbReference type="ChEBI" id="CHEBI:29917"/>
        <dbReference type="ChEBI" id="CHEBI:29961"/>
        <dbReference type="ChEBI" id="CHEBI:57844"/>
        <dbReference type="ChEBI" id="CHEBI:57856"/>
        <dbReference type="ChEBI" id="CHEBI:59789"/>
        <dbReference type="ChEBI" id="CHEBI:64428"/>
        <dbReference type="ChEBI" id="CHEBI:73599"/>
        <dbReference type="EC" id="2.8.4.4"/>
    </reaction>
</comment>
<dbReference type="Proteomes" id="UP000077407">
    <property type="component" value="Unassembled WGS sequence"/>
</dbReference>
<dbReference type="InterPro" id="IPR005839">
    <property type="entry name" value="Methylthiotransferase"/>
</dbReference>
<keyword evidence="12" id="KW-0689">Ribosomal protein</keyword>
<dbReference type="EMBL" id="LITT01000065">
    <property type="protein sequence ID" value="OAA82790.1"/>
    <property type="molecule type" value="Genomic_DNA"/>
</dbReference>
<dbReference type="InterPro" id="IPR006638">
    <property type="entry name" value="Elp3/MiaA/NifB-like_rSAM"/>
</dbReference>
<feature type="binding site" evidence="8">
    <location>
        <position position="157"/>
    </location>
    <ligand>
        <name>[4Fe-4S] cluster</name>
        <dbReference type="ChEBI" id="CHEBI:49883"/>
        <label>2</label>
        <note>4Fe-4S-S-AdoMet</note>
    </ligand>
</feature>
<dbReference type="PROSITE" id="PS51449">
    <property type="entry name" value="MTTASE_N"/>
    <property type="match status" value="1"/>
</dbReference>
<comment type="function">
    <text evidence="8">Catalyzes the methylthiolation of an aspartic acid residue of ribosomal protein uS12.</text>
</comment>
<evidence type="ECO:0000256" key="2">
    <source>
        <dbReference type="ARBA" id="ARBA00022490"/>
    </source>
</evidence>
<dbReference type="GO" id="GO:0103039">
    <property type="term" value="F:protein methylthiotransferase activity"/>
    <property type="evidence" value="ECO:0007669"/>
    <property type="project" value="UniProtKB-EC"/>
</dbReference>
<dbReference type="PANTHER" id="PTHR43837:SF1">
    <property type="entry name" value="RIBOSOMAL PROTEIN US12 METHYLTHIOTRANSFERASE RIMO"/>
    <property type="match status" value="1"/>
</dbReference>
<dbReference type="Gene3D" id="3.40.50.12160">
    <property type="entry name" value="Methylthiotransferase, N-terminal domain"/>
    <property type="match status" value="1"/>
</dbReference>
<evidence type="ECO:0000256" key="1">
    <source>
        <dbReference type="ARBA" id="ARBA00022485"/>
    </source>
</evidence>
<keyword evidence="3 8" id="KW-0808">Transferase</keyword>
<dbReference type="InterPro" id="IPR007197">
    <property type="entry name" value="rSAM"/>
</dbReference>
<dbReference type="CDD" id="cd01335">
    <property type="entry name" value="Radical_SAM"/>
    <property type="match status" value="1"/>
</dbReference>
<feature type="domain" description="MTTase N-terminal" evidence="10">
    <location>
        <begin position="4"/>
        <end position="119"/>
    </location>
</feature>
<accession>A0A168L7Y0</accession>
<dbReference type="Gene3D" id="3.80.30.20">
    <property type="entry name" value="tm_1862 like domain"/>
    <property type="match status" value="1"/>
</dbReference>
<dbReference type="SMART" id="SM00729">
    <property type="entry name" value="Elp3"/>
    <property type="match status" value="1"/>
</dbReference>
<keyword evidence="1 8" id="KW-0004">4Fe-4S</keyword>
<dbReference type="PROSITE" id="PS50926">
    <property type="entry name" value="TRAM"/>
    <property type="match status" value="1"/>
</dbReference>
<dbReference type="NCBIfam" id="TIGR01125">
    <property type="entry name" value="30S ribosomal protein S12 methylthiotransferase RimO"/>
    <property type="match status" value="1"/>
</dbReference>
<dbReference type="GO" id="GO:0046872">
    <property type="term" value="F:metal ion binding"/>
    <property type="evidence" value="ECO:0007669"/>
    <property type="project" value="UniProtKB-KW"/>
</dbReference>
<protein>
    <recommendedName>
        <fullName evidence="8">Ribosomal protein uS12 methylthiotransferase RimO</fullName>
        <shortName evidence="8">uS12 MTTase</shortName>
        <shortName evidence="8">uS12 methylthiotransferase</shortName>
        <ecNumber evidence="8">2.8.4.4</ecNumber>
    </recommendedName>
    <alternativeName>
        <fullName evidence="8">Ribosomal protein uS12 (aspartate-C(3))-methylthiotransferase</fullName>
    </alternativeName>
    <alternativeName>
        <fullName evidence="8">Ribosome maturation factor RimO</fullName>
    </alternativeName>
</protein>
<evidence type="ECO:0000259" key="9">
    <source>
        <dbReference type="PROSITE" id="PS50926"/>
    </source>
</evidence>
<evidence type="ECO:0000313" key="13">
    <source>
        <dbReference type="Proteomes" id="UP000077407"/>
    </source>
</evidence>
<feature type="domain" description="TRAM" evidence="9">
    <location>
        <begin position="376"/>
        <end position="440"/>
    </location>
</feature>
<feature type="domain" description="Radical SAM core" evidence="11">
    <location>
        <begin position="143"/>
        <end position="375"/>
    </location>
</feature>
<dbReference type="PROSITE" id="PS01278">
    <property type="entry name" value="MTTASE_RADICAL"/>
    <property type="match status" value="1"/>
</dbReference>
<dbReference type="GO" id="GO:0051539">
    <property type="term" value="F:4 iron, 4 sulfur cluster binding"/>
    <property type="evidence" value="ECO:0007669"/>
    <property type="project" value="UniProtKB-UniRule"/>
</dbReference>
<dbReference type="SUPFAM" id="SSF102114">
    <property type="entry name" value="Radical SAM enzymes"/>
    <property type="match status" value="1"/>
</dbReference>
<comment type="subcellular location">
    <subcellularLocation>
        <location evidence="8">Cytoplasm</location>
    </subcellularLocation>
</comment>
<dbReference type="Pfam" id="PF04055">
    <property type="entry name" value="Radical_SAM"/>
    <property type="match status" value="1"/>
</dbReference>
<organism evidence="12 13">
    <name type="scientific">Clostridium ljungdahlii</name>
    <dbReference type="NCBI Taxonomy" id="1538"/>
    <lineage>
        <taxon>Bacteria</taxon>
        <taxon>Bacillati</taxon>
        <taxon>Bacillota</taxon>
        <taxon>Clostridia</taxon>
        <taxon>Eubacteriales</taxon>
        <taxon>Clostridiaceae</taxon>
        <taxon>Clostridium</taxon>
    </lineage>
</organism>
<evidence type="ECO:0000256" key="8">
    <source>
        <dbReference type="HAMAP-Rule" id="MF_01865"/>
    </source>
</evidence>
<dbReference type="FunFam" id="3.80.30.20:FF:000001">
    <property type="entry name" value="tRNA-2-methylthio-N(6)-dimethylallyladenosine synthase 2"/>
    <property type="match status" value="1"/>
</dbReference>
<feature type="binding site" evidence="8">
    <location>
        <position position="48"/>
    </location>
    <ligand>
        <name>[4Fe-4S] cluster</name>
        <dbReference type="ChEBI" id="CHEBI:49883"/>
        <label>1</label>
    </ligand>
</feature>
<dbReference type="InterPro" id="IPR058240">
    <property type="entry name" value="rSAM_sf"/>
</dbReference>
<keyword evidence="5 8" id="KW-0479">Metal-binding</keyword>
<dbReference type="OrthoDB" id="9805215at2"/>
<dbReference type="EC" id="2.8.4.4" evidence="8"/>
<dbReference type="Pfam" id="PF00919">
    <property type="entry name" value="UPF0004"/>
    <property type="match status" value="1"/>
</dbReference>
<dbReference type="InterPro" id="IPR005840">
    <property type="entry name" value="Ribosomal_uS12_MeSTrfase_RimO"/>
</dbReference>
<dbReference type="InterPro" id="IPR013848">
    <property type="entry name" value="Methylthiotransferase_N"/>
</dbReference>
<name>A0A168L7Y0_9CLOT</name>
<comment type="cofactor">
    <cofactor evidence="8">
        <name>[4Fe-4S] cluster</name>
        <dbReference type="ChEBI" id="CHEBI:49883"/>
    </cofactor>
    <text evidence="8">Binds 2 [4Fe-4S] clusters. One cluster is coordinated with 3 cysteines and an exchangeable S-adenosyl-L-methionine.</text>
</comment>
<dbReference type="SFLD" id="SFLDG01061">
    <property type="entry name" value="methylthiotransferase"/>
    <property type="match status" value="1"/>
</dbReference>
<dbReference type="HAMAP" id="MF_01865">
    <property type="entry name" value="MTTase_RimO"/>
    <property type="match status" value="1"/>
</dbReference>
<keyword evidence="6 8" id="KW-0408">Iron</keyword>
<dbReference type="PATRIC" id="fig|1538.10.peg.4217"/>
<evidence type="ECO:0000256" key="5">
    <source>
        <dbReference type="ARBA" id="ARBA00022723"/>
    </source>
</evidence>
<gene>
    <name evidence="8 12" type="primary">rimO</name>
    <name evidence="12" type="ORF">WY13_04138</name>
</gene>
<keyword evidence="7 8" id="KW-0411">Iron-sulfur</keyword>
<dbReference type="PANTHER" id="PTHR43837">
    <property type="entry name" value="RIBOSOMAL PROTEIN S12 METHYLTHIOTRANSFERASE RIMO"/>
    <property type="match status" value="1"/>
</dbReference>
<dbReference type="PROSITE" id="PS51918">
    <property type="entry name" value="RADICAL_SAM"/>
    <property type="match status" value="1"/>
</dbReference>
<feature type="binding site" evidence="8">
    <location>
        <position position="13"/>
    </location>
    <ligand>
        <name>[4Fe-4S] cluster</name>
        <dbReference type="ChEBI" id="CHEBI:49883"/>
        <label>1</label>
    </ligand>
</feature>
<dbReference type="FunFam" id="2.40.50.140:FF:000210">
    <property type="entry name" value="Ribosomal protein S12 methylthiotransferase RimO"/>
    <property type="match status" value="1"/>
</dbReference>
<dbReference type="AlphaFoldDB" id="A0A168L7Y0"/>
<dbReference type="GO" id="GO:0140101">
    <property type="term" value="F:catalytic activity, acting on a tRNA"/>
    <property type="evidence" value="ECO:0007669"/>
    <property type="project" value="UniProtKB-ARBA"/>
</dbReference>
<dbReference type="GO" id="GO:0005840">
    <property type="term" value="C:ribosome"/>
    <property type="evidence" value="ECO:0007669"/>
    <property type="project" value="UniProtKB-KW"/>
</dbReference>
<comment type="caution">
    <text evidence="12">The sequence shown here is derived from an EMBL/GenBank/DDBJ whole genome shotgun (WGS) entry which is preliminary data.</text>
</comment>
<proteinExistence type="inferred from homology"/>
<feature type="binding site" evidence="8">
    <location>
        <position position="82"/>
    </location>
    <ligand>
        <name>[4Fe-4S] cluster</name>
        <dbReference type="ChEBI" id="CHEBI:49883"/>
        <label>1</label>
    </ligand>
</feature>
<dbReference type="Pfam" id="PF18693">
    <property type="entry name" value="TRAM_2"/>
    <property type="match status" value="1"/>
</dbReference>
<dbReference type="GO" id="GO:0005829">
    <property type="term" value="C:cytosol"/>
    <property type="evidence" value="ECO:0007669"/>
    <property type="project" value="TreeGrafter"/>
</dbReference>
<dbReference type="SFLD" id="SFLDF00274">
    <property type="entry name" value="ribosomal_protein_S12_methylth"/>
    <property type="match status" value="1"/>
</dbReference>
<keyword evidence="2 8" id="KW-0963">Cytoplasm</keyword>
<dbReference type="Gene3D" id="2.40.50.140">
    <property type="entry name" value="Nucleic acid-binding proteins"/>
    <property type="match status" value="1"/>
</dbReference>
<dbReference type="InterPro" id="IPR038135">
    <property type="entry name" value="Methylthiotransferase_N_sf"/>
</dbReference>
<dbReference type="GO" id="GO:0035600">
    <property type="term" value="P:tRNA methylthiolation"/>
    <property type="evidence" value="ECO:0007669"/>
    <property type="project" value="UniProtKB-ARBA"/>
</dbReference>
<keyword evidence="4 8" id="KW-0949">S-adenosyl-L-methionine</keyword>
<evidence type="ECO:0000313" key="12">
    <source>
        <dbReference type="EMBL" id="OAA82790.1"/>
    </source>
</evidence>
<evidence type="ECO:0000256" key="3">
    <source>
        <dbReference type="ARBA" id="ARBA00022679"/>
    </source>
</evidence>
<keyword evidence="12" id="KW-0687">Ribonucleoprotein</keyword>
<evidence type="ECO:0000259" key="10">
    <source>
        <dbReference type="PROSITE" id="PS51449"/>
    </source>
</evidence>
<evidence type="ECO:0000256" key="6">
    <source>
        <dbReference type="ARBA" id="ARBA00023004"/>
    </source>
</evidence>
<dbReference type="SFLD" id="SFLDS00029">
    <property type="entry name" value="Radical_SAM"/>
    <property type="match status" value="1"/>
</dbReference>
<dbReference type="NCBIfam" id="TIGR00089">
    <property type="entry name" value="MiaB/RimO family radical SAM methylthiotransferase"/>
    <property type="match status" value="1"/>
</dbReference>
<evidence type="ECO:0000256" key="7">
    <source>
        <dbReference type="ARBA" id="ARBA00023014"/>
    </source>
</evidence>
<dbReference type="GO" id="GO:0035599">
    <property type="term" value="F:aspartic acid methylthiotransferase activity"/>
    <property type="evidence" value="ECO:0007669"/>
    <property type="project" value="TreeGrafter"/>
</dbReference>
<dbReference type="InterPro" id="IPR020612">
    <property type="entry name" value="Methylthiotransferase_CS"/>
</dbReference>
<comment type="similarity">
    <text evidence="8">Belongs to the methylthiotransferase family. RimO subfamily.</text>
</comment>
<evidence type="ECO:0000256" key="4">
    <source>
        <dbReference type="ARBA" id="ARBA00022691"/>
    </source>
</evidence>
<dbReference type="InterPro" id="IPR012340">
    <property type="entry name" value="NA-bd_OB-fold"/>
</dbReference>
<feature type="binding site" evidence="8">
    <location>
        <position position="164"/>
    </location>
    <ligand>
        <name>[4Fe-4S] cluster</name>
        <dbReference type="ChEBI" id="CHEBI:49883"/>
        <label>2</label>
        <note>4Fe-4S-S-AdoMet</note>
    </ligand>
</feature>
<dbReference type="InterPro" id="IPR023404">
    <property type="entry name" value="rSAM_horseshoe"/>
</dbReference>
<feature type="binding site" evidence="8">
    <location>
        <position position="161"/>
    </location>
    <ligand>
        <name>[4Fe-4S] cluster</name>
        <dbReference type="ChEBI" id="CHEBI:49883"/>
        <label>2</label>
        <note>4Fe-4S-S-AdoMet</note>
    </ligand>
</feature>
<dbReference type="SFLD" id="SFLDG01082">
    <property type="entry name" value="B12-binding_domain_containing"/>
    <property type="match status" value="1"/>
</dbReference>
<dbReference type="InterPro" id="IPR002792">
    <property type="entry name" value="TRAM_dom"/>
</dbReference>
<reference evidence="12 13" key="1">
    <citation type="journal article" date="2015" name="Biotechnol. Bioeng.">
        <title>Genome sequence and phenotypic characterization of Caulobacter segnis.</title>
        <authorList>
            <person name="Patel S."/>
            <person name="Fletcher B."/>
            <person name="Scott D.C."/>
            <person name="Ely B."/>
        </authorList>
    </citation>
    <scope>NUCLEOTIDE SEQUENCE [LARGE SCALE GENOMIC DNA]</scope>
    <source>
        <strain evidence="12 13">ERI-2</strain>
    </source>
</reference>
<sequence length="440" mass="50208">MDKLRVGLISLGCDKNRLDSEVMLSNLNQEYSLVHDPKLADVIIINTCGFIESAKQESIDTILEMSQYKEKFNCKLIVATGCLAQRYGKELMKLLPEVDIMLGVNDYDKLNDTIKKCIETNNSRIYNCDYSDSNINEGKRILTTSTHTAYLRIAEGCDNHCTYCIIPKIRGKYRSRTIENIITECNDLANQGVKEIILIAQDTTRYGIDIYGKKMLPELIQKISKINEIEWIRLLYCYPEELTDEIINEISMNDKVCKYIDIPIQHISDPILKLMGRKGRRIDIIENIHKLRARAKGIAIRTTIIVGFPGETEENFQELKDFVSTMKFDNLGVFKYSREEGTAAAEMKDQVPEEIKSAREGELMVLQKQVMSSINKSKIGSIYKVIVEGKKGELWYGRSYEMAPDIDGVIYIKCKKALKMGTMVNVKITHSLEYDLVGVV</sequence>
<dbReference type="RefSeq" id="WP_063557333.1">
    <property type="nucleotide sequence ID" value="NZ_LITT01000065.1"/>
</dbReference>
<evidence type="ECO:0000259" key="11">
    <source>
        <dbReference type="PROSITE" id="PS51918"/>
    </source>
</evidence>